<evidence type="ECO:0000313" key="3">
    <source>
        <dbReference type="EMBL" id="KZT08527.1"/>
    </source>
</evidence>
<evidence type="ECO:0000256" key="1">
    <source>
        <dbReference type="SAM" id="MobiDB-lite"/>
    </source>
</evidence>
<keyword evidence="2" id="KW-1133">Transmembrane helix</keyword>
<feature type="region of interest" description="Disordered" evidence="1">
    <location>
        <begin position="276"/>
        <end position="363"/>
    </location>
</feature>
<dbReference type="InParanoid" id="A0A165F7B3"/>
<feature type="compositionally biased region" description="Low complexity" evidence="1">
    <location>
        <begin position="298"/>
        <end position="331"/>
    </location>
</feature>
<sequence>MAKPAKFSAPAPSPRSLPRVSRQHQPSPRRQPASLPSPSSSLLALFATVAASASTVDGHPLPTRSPPPDFLCPQFGCAAATPSPAPARDVDESSQGASSSATAASSSIRAQYARSVSVADKYVSYSDGRWRKTDVWTLYGSTFCSDGICSATPTATTTIVETMSASVTSTATGVIGTNAADNVSEDIDTLPSGWTKESHTDPYTPVIITLSVVLAIMICVTIISCVFWRRRAKRLKDPERRTRRADGAVDDDTREWKRFRSQQRLWARATARWKANVRQSARRRKKQTASRDADPRLSTESLTRDSSSSLRRSHAESISSARSGAASSGVSLQESNYATQRSTFTDSAYPRRPTPPAYPSNDVDVSIERGALSHQVSSLELSFGRNAPPALPFNSSASASAGPVDGPLPYEGSPHAGHLATDDKAVLAHMASLASAPPSADPSAADALPDSSALYASVPPLDDEFEPLPRCLQVVDCDANVDVQASGSRRSLLPMPPHPGAACPPSPHNILYIPPPPEKARLVAPTFYEYPVSFEEDVLGVEPEAGPSAPPFEETQCPAASAPPLELGYGTEDVGVQPSAPPADSEPDAVRITGMDVAGSSGGVGAPPSSVEQSLSLHRVASHHLSEHASIWHTSPPRYLP</sequence>
<keyword evidence="4" id="KW-1185">Reference proteome</keyword>
<feature type="compositionally biased region" description="Polar residues" evidence="1">
    <location>
        <begin position="332"/>
        <end position="346"/>
    </location>
</feature>
<feature type="compositionally biased region" description="Low complexity" evidence="1">
    <location>
        <begin position="93"/>
        <end position="104"/>
    </location>
</feature>
<dbReference type="GeneID" id="63831319"/>
<dbReference type="Proteomes" id="UP000076871">
    <property type="component" value="Unassembled WGS sequence"/>
</dbReference>
<dbReference type="RefSeq" id="XP_040766267.1">
    <property type="nucleotide sequence ID" value="XM_040914292.1"/>
</dbReference>
<keyword evidence="2" id="KW-0472">Membrane</keyword>
<dbReference type="STRING" id="1314785.A0A165F7B3"/>
<feature type="transmembrane region" description="Helical" evidence="2">
    <location>
        <begin position="206"/>
        <end position="228"/>
    </location>
</feature>
<dbReference type="EMBL" id="KV427614">
    <property type="protein sequence ID" value="KZT08527.1"/>
    <property type="molecule type" value="Genomic_DNA"/>
</dbReference>
<feature type="region of interest" description="Disordered" evidence="1">
    <location>
        <begin position="394"/>
        <end position="418"/>
    </location>
</feature>
<gene>
    <name evidence="3" type="ORF">LAESUDRAFT_811149</name>
</gene>
<evidence type="ECO:0000313" key="4">
    <source>
        <dbReference type="Proteomes" id="UP000076871"/>
    </source>
</evidence>
<protein>
    <submittedName>
        <fullName evidence="3">Uncharacterized protein</fullName>
    </submittedName>
</protein>
<evidence type="ECO:0000256" key="2">
    <source>
        <dbReference type="SAM" id="Phobius"/>
    </source>
</evidence>
<accession>A0A165F7B3</accession>
<proteinExistence type="predicted"/>
<organism evidence="3 4">
    <name type="scientific">Laetiporus sulphureus 93-53</name>
    <dbReference type="NCBI Taxonomy" id="1314785"/>
    <lineage>
        <taxon>Eukaryota</taxon>
        <taxon>Fungi</taxon>
        <taxon>Dikarya</taxon>
        <taxon>Basidiomycota</taxon>
        <taxon>Agaricomycotina</taxon>
        <taxon>Agaricomycetes</taxon>
        <taxon>Polyporales</taxon>
        <taxon>Laetiporus</taxon>
    </lineage>
</organism>
<dbReference type="AlphaFoldDB" id="A0A165F7B3"/>
<reference evidence="3 4" key="1">
    <citation type="journal article" date="2016" name="Mol. Biol. Evol.">
        <title>Comparative Genomics of Early-Diverging Mushroom-Forming Fungi Provides Insights into the Origins of Lignocellulose Decay Capabilities.</title>
        <authorList>
            <person name="Nagy L.G."/>
            <person name="Riley R."/>
            <person name="Tritt A."/>
            <person name="Adam C."/>
            <person name="Daum C."/>
            <person name="Floudas D."/>
            <person name="Sun H."/>
            <person name="Yadav J.S."/>
            <person name="Pangilinan J."/>
            <person name="Larsson K.H."/>
            <person name="Matsuura K."/>
            <person name="Barry K."/>
            <person name="Labutti K."/>
            <person name="Kuo R."/>
            <person name="Ohm R.A."/>
            <person name="Bhattacharya S.S."/>
            <person name="Shirouzu T."/>
            <person name="Yoshinaga Y."/>
            <person name="Martin F.M."/>
            <person name="Grigoriev I.V."/>
            <person name="Hibbett D.S."/>
        </authorList>
    </citation>
    <scope>NUCLEOTIDE SEQUENCE [LARGE SCALE GENOMIC DNA]</scope>
    <source>
        <strain evidence="3 4">93-53</strain>
    </source>
</reference>
<dbReference type="OrthoDB" id="2756128at2759"/>
<feature type="region of interest" description="Disordered" evidence="1">
    <location>
        <begin position="82"/>
        <end position="104"/>
    </location>
</feature>
<keyword evidence="2" id="KW-0812">Transmembrane</keyword>
<feature type="region of interest" description="Disordered" evidence="1">
    <location>
        <begin position="1"/>
        <end position="39"/>
    </location>
</feature>
<name>A0A165F7B3_9APHY</name>